<evidence type="ECO:0000313" key="3">
    <source>
        <dbReference type="Proteomes" id="UP001221413"/>
    </source>
</evidence>
<name>A0AAD6NMN6_DREDA</name>
<feature type="compositionally biased region" description="Low complexity" evidence="1">
    <location>
        <begin position="351"/>
        <end position="379"/>
    </location>
</feature>
<feature type="compositionally biased region" description="Polar residues" evidence="1">
    <location>
        <begin position="468"/>
        <end position="480"/>
    </location>
</feature>
<feature type="compositionally biased region" description="Low complexity" evidence="1">
    <location>
        <begin position="481"/>
        <end position="499"/>
    </location>
</feature>
<feature type="region of interest" description="Disordered" evidence="1">
    <location>
        <begin position="869"/>
        <end position="1086"/>
    </location>
</feature>
<feature type="compositionally biased region" description="Low complexity" evidence="1">
    <location>
        <begin position="996"/>
        <end position="1018"/>
    </location>
</feature>
<protein>
    <submittedName>
        <fullName evidence="2">Uncharacterized protein</fullName>
    </submittedName>
</protein>
<dbReference type="Proteomes" id="UP001221413">
    <property type="component" value="Unassembled WGS sequence"/>
</dbReference>
<reference evidence="2" key="1">
    <citation type="submission" date="2023-01" db="EMBL/GenBank/DDBJ databases">
        <title>The chitinases involved in constricting ring structure development in the nematode-trapping fungus Drechslerella dactyloides.</title>
        <authorList>
            <person name="Wang R."/>
            <person name="Zhang L."/>
            <person name="Tang P."/>
            <person name="Li S."/>
            <person name="Liang L."/>
        </authorList>
    </citation>
    <scope>NUCLEOTIDE SEQUENCE</scope>
    <source>
        <strain evidence="2">YMF1.00031</strain>
    </source>
</reference>
<feature type="compositionally biased region" description="Low complexity" evidence="1">
    <location>
        <begin position="1063"/>
        <end position="1074"/>
    </location>
</feature>
<feature type="compositionally biased region" description="Polar residues" evidence="1">
    <location>
        <begin position="870"/>
        <end position="888"/>
    </location>
</feature>
<proteinExistence type="predicted"/>
<feature type="region of interest" description="Disordered" evidence="1">
    <location>
        <begin position="145"/>
        <end position="273"/>
    </location>
</feature>
<feature type="compositionally biased region" description="Pro residues" evidence="1">
    <location>
        <begin position="892"/>
        <end position="903"/>
    </location>
</feature>
<keyword evidence="3" id="KW-1185">Reference proteome</keyword>
<feature type="compositionally biased region" description="Basic and acidic residues" evidence="1">
    <location>
        <begin position="717"/>
        <end position="728"/>
    </location>
</feature>
<dbReference type="AlphaFoldDB" id="A0AAD6NMN6"/>
<gene>
    <name evidence="2" type="ORF">Dda_3241</name>
</gene>
<sequence length="1187" mass="127760">MGNSHSTPGPRRKGESKHSRSQSTPVKYSRKINNRLSKPKVGGETPNPIPLPRSLSRRNSKASIQQTCLPDPPARLNSIDGGTVPYPAGLSRSGSIDLGRQNSLTGPGWSHHPSARASRETLNGNGSPPTALGSAWLERRRSLIHDAPSSSMSPPLASITPQYARPMTAPAAENYDASPLLEPEDLPPPTASSTASFHSALQSPTRIQLTPSPTKYLPGQNGNVSSAQHSVQHQNMGYTSEPPYQVPVRRRSLLQAAAPGTATRPKVVQEPEYDPDFDMMTRAEDEVLYVPPSRLLALSKDGVRPETPQDQGALGVFRRGSLFVTNGAPSPIPSSPSLRAASGGSQRPRDSSLLSLPPVSPTDAAENTEEPTTATPRTPTKSDHFTIPRKPIASLPSSPQSAKKPVIQIDTVSPISPTARNSLRLVPPSPSDDDIPDFNESTISAHPHEADEVSFDEDPHKRHLFQYSIRNKQFMNGQYQPSPSSDYSEGSSSAGPSKPALGRSPFSYEGSKLQHATDPDATDVEGGDRYSVVVEPTKGFMGLDTPALEEIKPKPLVIRKTSLALPVESDAGPSSQGNTVDSNSAVSSVATEEKPTSSSNGSDMSDQSQAKQSSADSGYSSASSSVLPPPKSWKRALNRLSAPEQLAEAFDDEYPEMRLAKVHTSAGTTTSGPVPAIPYTSTKNGPSPTREPPLSPTPRNTKKEIQRPTTAPAPKTASKDKTDDEAPPKKPKKKRRLSFKRLSFKSEKRPEIPAPAEADFLQVFEGGSKPETSVPDVIDGAVPQSEQTRYETHYQLQPQPERRQSFASSIRSGLQSIGYAPEAATIPTSPVEPSPEHEFMAITSSTPTRAVLALRSSDSVSYTGAAYYQRFSTPSPGPGSISNLAATNTPPQQTPPQHTPPQHAPQHHTPPQHTSTPERHPSLPRHTTPPSSYKPPPGRFPMDDKGSPSMSLPTNSPNNPPPPMRPTVDTQRIRRRPLGNTAIKSSPHSPIHTPFSPQTPTASRPSSRSNSLTSSHFSYNAQSGFYTPNDTRRGGQQNRFPGLPSNSQSHSPSYNGVLPFATGTPPRRQRSGSSGSVGPGGYPHLGHEFMQDRAMYGLDLRDVPVRRANDLVTSYGSTSAGFQHQRRPSTEYDAYRGAGAGVGGVNYDAGGYEEREERKKESFWRKAAGVGRGRSKSQVRAGEVVRY</sequence>
<feature type="compositionally biased region" description="Polar residues" evidence="1">
    <location>
        <begin position="220"/>
        <end position="238"/>
    </location>
</feature>
<feature type="region of interest" description="Disordered" evidence="1">
    <location>
        <begin position="1"/>
        <end position="133"/>
    </location>
</feature>
<evidence type="ECO:0000256" key="1">
    <source>
        <dbReference type="SAM" id="MobiDB-lite"/>
    </source>
</evidence>
<feature type="region of interest" description="Disordered" evidence="1">
    <location>
        <begin position="661"/>
        <end position="756"/>
    </location>
</feature>
<accession>A0AAD6NMN6</accession>
<feature type="compositionally biased region" description="Polar residues" evidence="1">
    <location>
        <begin position="1019"/>
        <end position="1054"/>
    </location>
</feature>
<feature type="compositionally biased region" description="Basic residues" evidence="1">
    <location>
        <begin position="729"/>
        <end position="743"/>
    </location>
</feature>
<dbReference type="EMBL" id="JAQGDS010000003">
    <property type="protein sequence ID" value="KAJ6262433.1"/>
    <property type="molecule type" value="Genomic_DNA"/>
</dbReference>
<feature type="compositionally biased region" description="Polar residues" evidence="1">
    <location>
        <begin position="572"/>
        <end position="590"/>
    </location>
</feature>
<feature type="compositionally biased region" description="Low complexity" evidence="1">
    <location>
        <begin position="597"/>
        <end position="625"/>
    </location>
</feature>
<evidence type="ECO:0000313" key="2">
    <source>
        <dbReference type="EMBL" id="KAJ6262433.1"/>
    </source>
</evidence>
<organism evidence="2 3">
    <name type="scientific">Drechslerella dactyloides</name>
    <name type="common">Nematode-trapping fungus</name>
    <name type="synonym">Arthrobotrys dactyloides</name>
    <dbReference type="NCBI Taxonomy" id="74499"/>
    <lineage>
        <taxon>Eukaryota</taxon>
        <taxon>Fungi</taxon>
        <taxon>Dikarya</taxon>
        <taxon>Ascomycota</taxon>
        <taxon>Pezizomycotina</taxon>
        <taxon>Orbiliomycetes</taxon>
        <taxon>Orbiliales</taxon>
        <taxon>Orbiliaceae</taxon>
        <taxon>Drechslerella</taxon>
    </lineage>
</organism>
<comment type="caution">
    <text evidence="2">The sequence shown here is derived from an EMBL/GenBank/DDBJ whole genome shotgun (WGS) entry which is preliminary data.</text>
</comment>
<feature type="compositionally biased region" description="Polar residues" evidence="1">
    <location>
        <begin position="410"/>
        <end position="421"/>
    </location>
</feature>
<feature type="region of interest" description="Disordered" evidence="1">
    <location>
        <begin position="325"/>
        <end position="639"/>
    </location>
</feature>
<feature type="compositionally biased region" description="Polar residues" evidence="1">
    <location>
        <begin position="191"/>
        <end position="213"/>
    </location>
</feature>
<feature type="compositionally biased region" description="Low complexity" evidence="1">
    <location>
        <begin position="947"/>
        <end position="957"/>
    </location>
</feature>